<feature type="compositionally biased region" description="Basic and acidic residues" evidence="2">
    <location>
        <begin position="1195"/>
        <end position="1208"/>
    </location>
</feature>
<feature type="region of interest" description="Disordered" evidence="2">
    <location>
        <begin position="1346"/>
        <end position="1376"/>
    </location>
</feature>
<keyword evidence="1" id="KW-0479">Metal-binding</keyword>
<feature type="compositionally biased region" description="Polar residues" evidence="2">
    <location>
        <begin position="1160"/>
        <end position="1171"/>
    </location>
</feature>
<gene>
    <name evidence="4" type="ORF">Bpfe_000945</name>
</gene>
<feature type="compositionally biased region" description="Basic residues" evidence="2">
    <location>
        <begin position="357"/>
        <end position="366"/>
    </location>
</feature>
<dbReference type="GO" id="GO:0008270">
    <property type="term" value="F:zinc ion binding"/>
    <property type="evidence" value="ECO:0007669"/>
    <property type="project" value="UniProtKB-KW"/>
</dbReference>
<feature type="compositionally biased region" description="Basic and acidic residues" evidence="2">
    <location>
        <begin position="377"/>
        <end position="386"/>
    </location>
</feature>
<feature type="region of interest" description="Disordered" evidence="2">
    <location>
        <begin position="1031"/>
        <end position="1172"/>
    </location>
</feature>
<dbReference type="PROSITE" id="PS00028">
    <property type="entry name" value="ZINC_FINGER_C2H2_1"/>
    <property type="match status" value="1"/>
</dbReference>
<evidence type="ECO:0000259" key="3">
    <source>
        <dbReference type="PROSITE" id="PS50157"/>
    </source>
</evidence>
<feature type="domain" description="C2H2-type" evidence="3">
    <location>
        <begin position="1595"/>
        <end position="1623"/>
    </location>
</feature>
<keyword evidence="5" id="KW-1185">Reference proteome</keyword>
<reference evidence="4" key="1">
    <citation type="journal article" date="2023" name="PLoS Negl. Trop. Dis.">
        <title>A genome sequence for Biomphalaria pfeifferi, the major vector snail for the human-infecting parasite Schistosoma mansoni.</title>
        <authorList>
            <person name="Bu L."/>
            <person name="Lu L."/>
            <person name="Laidemitt M.R."/>
            <person name="Zhang S.M."/>
            <person name="Mutuku M."/>
            <person name="Mkoji G."/>
            <person name="Steinauer M."/>
            <person name="Loker E.S."/>
        </authorList>
    </citation>
    <scope>NUCLEOTIDE SEQUENCE</scope>
    <source>
        <strain evidence="4">KasaAsao</strain>
    </source>
</reference>
<evidence type="ECO:0000256" key="2">
    <source>
        <dbReference type="SAM" id="MobiDB-lite"/>
    </source>
</evidence>
<feature type="region of interest" description="Disordered" evidence="2">
    <location>
        <begin position="14"/>
        <end position="91"/>
    </location>
</feature>
<organism evidence="4 5">
    <name type="scientific">Biomphalaria pfeifferi</name>
    <name type="common">Bloodfluke planorb</name>
    <name type="synonym">Freshwater snail</name>
    <dbReference type="NCBI Taxonomy" id="112525"/>
    <lineage>
        <taxon>Eukaryota</taxon>
        <taxon>Metazoa</taxon>
        <taxon>Spiralia</taxon>
        <taxon>Lophotrochozoa</taxon>
        <taxon>Mollusca</taxon>
        <taxon>Gastropoda</taxon>
        <taxon>Heterobranchia</taxon>
        <taxon>Euthyneura</taxon>
        <taxon>Panpulmonata</taxon>
        <taxon>Hygrophila</taxon>
        <taxon>Lymnaeoidea</taxon>
        <taxon>Planorbidae</taxon>
        <taxon>Biomphalaria</taxon>
    </lineage>
</organism>
<feature type="compositionally biased region" description="Basic and acidic residues" evidence="2">
    <location>
        <begin position="1034"/>
        <end position="1122"/>
    </location>
</feature>
<feature type="region of interest" description="Disordered" evidence="2">
    <location>
        <begin position="580"/>
        <end position="611"/>
    </location>
</feature>
<feature type="region of interest" description="Disordered" evidence="2">
    <location>
        <begin position="342"/>
        <end position="402"/>
    </location>
</feature>
<dbReference type="EMBL" id="JASAOG010000002">
    <property type="protein sequence ID" value="KAK0069768.1"/>
    <property type="molecule type" value="Genomic_DNA"/>
</dbReference>
<proteinExistence type="predicted"/>
<feature type="compositionally biased region" description="Polar residues" evidence="2">
    <location>
        <begin position="1127"/>
        <end position="1136"/>
    </location>
</feature>
<feature type="compositionally biased region" description="Acidic residues" evidence="2">
    <location>
        <begin position="1235"/>
        <end position="1247"/>
    </location>
</feature>
<feature type="compositionally biased region" description="Low complexity" evidence="2">
    <location>
        <begin position="1349"/>
        <end position="1362"/>
    </location>
</feature>
<comment type="caution">
    <text evidence="4">The sequence shown here is derived from an EMBL/GenBank/DDBJ whole genome shotgun (WGS) entry which is preliminary data.</text>
</comment>
<protein>
    <submittedName>
        <fullName evidence="4">Serine-rich adhesin for platelets isoform X3</fullName>
    </submittedName>
</protein>
<keyword evidence="1" id="KW-0863">Zinc-finger</keyword>
<evidence type="ECO:0000313" key="4">
    <source>
        <dbReference type="EMBL" id="KAK0069768.1"/>
    </source>
</evidence>
<sequence length="1644" mass="183364">MIVNLKKKKIASCKKDKQKKVLSNMDKDTDCSQDSLAEIQIKDEPEDAGYEHNSMSANISEQNSTANSRDSSPLPPIHFEGPSPQQNPESASAQIPLNDLFAGSTIRSQLQGAIDSKKMDSIQDIIEGLLKKNETLLAMSDAGIHKPRSHQVKIVRENSVPVTGKSCAFPVSSSLQAQIVPKKKVSTPENTRTRMKHSKCPTLGYASVLRDKTNFTYALMESNICEDEIEKILNVEKHELVCGIGSKSYIEDQSSKLVTPLDVGIYWCNFCPYTTTNKSLLVHHTLEHRFACKFCAYESFCRSDIVRHMLKLHPEFHDTAGRFYYCTFLSDYLRVKTSLEKKESGDSQNHSSDDCHRHSKGRKRKSGSQNPPGKKSAKLDTKKTPVEHSTSNNTNNCKVPDHLHTKFNDKDSDYDLFDMEVDEICKPGMSQENPCAEELVPEIYSSAHIPETAPFPVQLFKALPPRKNLNASSVESPIRYKTHTRGKMQKVKSGSSGLYWSCGYCSFQSISQSEVKDHSNVEHTGKPHRYVALIKNPPTSIPSSKSNKVLEASGSNTVITNTTYKNACLSPHLSNNSVSSVEENAESLKDPSKAVKGKKVKPPLANESSGDKTVYINSVQVKLPDVRASSTRKATSSKKALYTCYHCAYTANSPSSMRAHIYYKHKGKSLVAFDSNSEPRQHIFFCAREDCSFKSETRDGFLNHVDWCTPWNKLQWTQVDSHVVKCLEQTIAFAKMLLDKVIENELDRPVIMKTGDFEPLCVSTPTKPDMECREEPADEKCTYKMAADECVDVLTDDKCCTKQADEMTGDDRLDVVTEERCKLTDVNSILEQADEEDIIVQGEDKYIEKEDNLKCTDVDSSDKLQFNTDVCGQETVDQVAVSGSRLDSSLIIDHDLDVDTNVNILSQSLSSNDSFLPVGFVDVQCDTANEELSIPPDLNETQTLTIAELDILTEGNEIVQQNEMAQKLTFAPIDYANMYSSDSQQIVEDGREDIQLMDPETRKVHHSEFSKNSNDDLVMDTQNREMFTMSSNADKWEPGKSQDEHIESHYEPRESDSEHRHSHSRESSNEPRESFCEPRKSHSEHGKSHCEPIESHNEHGKSHSESQELHSEYGKTQSEHGKCLITEPTNGTNLDLSSGHEVELAEGSNTESGALKKRQQINNNNSKSPKVTSPLKLTFKLVGNKTVCSIKGLSNKKETDNRSSEHAESSSSSSTTGSEEESEVEGGQVPKWLEELIDSTGDSESEADTTTAETCSGAVKEEETKPVPTSQTSAVPVGTVQQTSAVPVGTVQQTSAVPVGTVQQRQLLTCLPARTAAVKALSKMKPALEESFLDDECEWRSKSKKSSKKCNSSHSQSRSNSQTWEEDSKAKTSSFDHTVSSQNTNVYACKYCSDISKGSLKNLKAHVLSQHGSRLPLVISCLKQSVHKPCTYYVCSFPNCLKLSVSKKGYFEHEATHRSVSAEAEKCSSRGTSRKTHATQQAAPSKETFQSCKVELDPLDLSQVNKVRSQSSEKKYQCLYCTHYFYDSSLTGMKSHYTSEHEGQLMVMRDTEARRSQLPSRIYVCEMPNCECCYINRPDLYHHSKSHKANSTCIYECVSCGWYSSSQESATQHLKTAHSEEQNVSLIHMQVSIDENGQTSKKVL</sequence>
<feature type="compositionally biased region" description="Polar residues" evidence="2">
    <location>
        <begin position="53"/>
        <end position="71"/>
    </location>
</feature>
<dbReference type="PROSITE" id="PS50157">
    <property type="entry name" value="ZINC_FINGER_C2H2_2"/>
    <property type="match status" value="1"/>
</dbReference>
<feature type="region of interest" description="Disordered" evidence="2">
    <location>
        <begin position="1462"/>
        <end position="1486"/>
    </location>
</feature>
<name>A0AAD8FMZ8_BIOPF</name>
<feature type="compositionally biased region" description="Basic and acidic residues" evidence="2">
    <location>
        <begin position="342"/>
        <end position="356"/>
    </location>
</feature>
<evidence type="ECO:0000256" key="1">
    <source>
        <dbReference type="PROSITE-ProRule" id="PRU00042"/>
    </source>
</evidence>
<feature type="compositionally biased region" description="Polar residues" evidence="2">
    <location>
        <begin position="387"/>
        <end position="397"/>
    </location>
</feature>
<dbReference type="InterPro" id="IPR013087">
    <property type="entry name" value="Znf_C2H2_type"/>
</dbReference>
<dbReference type="SMART" id="SM00355">
    <property type="entry name" value="ZnF_C2H2"/>
    <property type="match status" value="9"/>
</dbReference>
<reference evidence="4" key="2">
    <citation type="submission" date="2023-04" db="EMBL/GenBank/DDBJ databases">
        <authorList>
            <person name="Bu L."/>
            <person name="Lu L."/>
            <person name="Laidemitt M.R."/>
            <person name="Zhang S.M."/>
            <person name="Mutuku M."/>
            <person name="Mkoji G."/>
            <person name="Steinauer M."/>
            <person name="Loker E.S."/>
        </authorList>
    </citation>
    <scope>NUCLEOTIDE SEQUENCE</scope>
    <source>
        <strain evidence="4">KasaAsao</strain>
        <tissue evidence="4">Whole Snail</tissue>
    </source>
</reference>
<accession>A0AAD8FMZ8</accession>
<dbReference type="Proteomes" id="UP001233172">
    <property type="component" value="Unassembled WGS sequence"/>
</dbReference>
<keyword evidence="1" id="KW-0862">Zinc</keyword>
<evidence type="ECO:0000313" key="5">
    <source>
        <dbReference type="Proteomes" id="UP001233172"/>
    </source>
</evidence>
<feature type="region of interest" description="Disordered" evidence="2">
    <location>
        <begin position="1193"/>
        <end position="1275"/>
    </location>
</feature>